<evidence type="ECO:0000313" key="1">
    <source>
        <dbReference type="EMBL" id="VUD70166.1"/>
    </source>
</evidence>
<proteinExistence type="predicted"/>
<name>A0A509E7A1_9HYPH</name>
<keyword evidence="2" id="KW-1185">Reference proteome</keyword>
<reference evidence="1 2" key="1">
    <citation type="submission" date="2019-06" db="EMBL/GenBank/DDBJ databases">
        <authorList>
            <person name="Rodrigo-Torres L."/>
            <person name="Arahal R. D."/>
            <person name="Lucena T."/>
        </authorList>
    </citation>
    <scope>NUCLEOTIDE SEQUENCE [LARGE SCALE GENOMIC DNA]</scope>
    <source>
        <strain evidence="1 2">SB0023/3</strain>
    </source>
</reference>
<organism evidence="1 2">
    <name type="scientific">Methylobacterium symbioticum</name>
    <dbReference type="NCBI Taxonomy" id="2584084"/>
    <lineage>
        <taxon>Bacteria</taxon>
        <taxon>Pseudomonadati</taxon>
        <taxon>Pseudomonadota</taxon>
        <taxon>Alphaproteobacteria</taxon>
        <taxon>Hyphomicrobiales</taxon>
        <taxon>Methylobacteriaceae</taxon>
        <taxon>Methylobacterium</taxon>
    </lineage>
</organism>
<evidence type="ECO:0000313" key="2">
    <source>
        <dbReference type="Proteomes" id="UP000410984"/>
    </source>
</evidence>
<protein>
    <submittedName>
        <fullName evidence="1">Uncharacterized protein</fullName>
    </submittedName>
</protein>
<accession>A0A509E7A1</accession>
<dbReference type="RefSeq" id="WP_142581762.1">
    <property type="nucleotide sequence ID" value="NZ_CABFPH010000006.1"/>
</dbReference>
<sequence length="238" mass="27300">MKIRSEAELPNALPRAFQFGSPLPDAPVEVKADDPENWERYPIGLPHIVAMRDEDDRTLYSLRIRDLTGRLIPIRGETTDLELVRRESVQVLGQLIGARRFEPDAEEAEEIAEAQFLLRASWELPFREGRAGHGRSPWEPIPIEAFDYGDYARFPLCFPFVLQIRGRFGQANYCIAWRASASSIAHVHTYDEDYEVALRAVQMRLVRWLCICQNRGSVVLYGDHERPELGPKPGIRPF</sequence>
<dbReference type="AlphaFoldDB" id="A0A509E7A1"/>
<dbReference type="Proteomes" id="UP000410984">
    <property type="component" value="Unassembled WGS sequence"/>
</dbReference>
<dbReference type="EMBL" id="CABFPH010000006">
    <property type="protein sequence ID" value="VUD70166.1"/>
    <property type="molecule type" value="Genomic_DNA"/>
</dbReference>
<gene>
    <name evidence="1" type="ORF">MET9862_00729</name>
</gene>